<evidence type="ECO:0008006" key="4">
    <source>
        <dbReference type="Google" id="ProtNLM"/>
    </source>
</evidence>
<evidence type="ECO:0000313" key="2">
    <source>
        <dbReference type="EMBL" id="SCE86049.1"/>
    </source>
</evidence>
<protein>
    <recommendedName>
        <fullName evidence="4">SH3 domain-containing protein</fullName>
    </recommendedName>
</protein>
<evidence type="ECO:0000313" key="3">
    <source>
        <dbReference type="Proteomes" id="UP000199375"/>
    </source>
</evidence>
<keyword evidence="1" id="KW-0732">Signal</keyword>
<reference evidence="2 3" key="1">
    <citation type="submission" date="2016-06" db="EMBL/GenBank/DDBJ databases">
        <authorList>
            <person name="Kjaerup R.B."/>
            <person name="Dalgaard T.S."/>
            <person name="Juul-Madsen H.R."/>
        </authorList>
    </citation>
    <scope>NUCLEOTIDE SEQUENCE [LARGE SCALE GENOMIC DNA]</scope>
    <source>
        <strain evidence="2 3">DSM 45626</strain>
    </source>
</reference>
<sequence>MKRKFLAVAAAVVLSIGVAATTLAGAPDIAQAHVDRSASASAVTDPDLRPGARLACKSEPWGVYDSGYAYTVPGKTTPIRSGPYSDCPFTALYQNTKFWVDCRDSNDLGNLWFHGWAMKDGTRYSGWVYRDNLGVIQNSNGAWCS</sequence>
<dbReference type="AlphaFoldDB" id="A0A1C4VQP2"/>
<accession>A0A1C4VQP2</accession>
<organism evidence="2 3">
    <name type="scientific">Micromonospora haikouensis</name>
    <dbReference type="NCBI Taxonomy" id="686309"/>
    <lineage>
        <taxon>Bacteria</taxon>
        <taxon>Bacillati</taxon>
        <taxon>Actinomycetota</taxon>
        <taxon>Actinomycetes</taxon>
        <taxon>Micromonosporales</taxon>
        <taxon>Micromonosporaceae</taxon>
        <taxon>Micromonospora</taxon>
    </lineage>
</organism>
<feature type="chain" id="PRO_5038477692" description="SH3 domain-containing protein" evidence="1">
    <location>
        <begin position="25"/>
        <end position="145"/>
    </location>
</feature>
<dbReference type="RefSeq" id="WP_091278657.1">
    <property type="nucleotide sequence ID" value="NZ_FMCW01000010.1"/>
</dbReference>
<gene>
    <name evidence="2" type="ORF">GA0070558_110120</name>
</gene>
<feature type="signal peptide" evidence="1">
    <location>
        <begin position="1"/>
        <end position="24"/>
    </location>
</feature>
<dbReference type="EMBL" id="FMCW01000010">
    <property type="protein sequence ID" value="SCE86049.1"/>
    <property type="molecule type" value="Genomic_DNA"/>
</dbReference>
<proteinExistence type="predicted"/>
<dbReference type="Proteomes" id="UP000199375">
    <property type="component" value="Unassembled WGS sequence"/>
</dbReference>
<evidence type="ECO:0000256" key="1">
    <source>
        <dbReference type="SAM" id="SignalP"/>
    </source>
</evidence>
<name>A0A1C4VQP2_9ACTN</name>